<reference evidence="1" key="1">
    <citation type="submission" date="2014-09" db="EMBL/GenBank/DDBJ databases">
        <authorList>
            <person name="Magalhaes I.L.F."/>
            <person name="Oliveira U."/>
            <person name="Santos F.R."/>
            <person name="Vidigal T.H.D.A."/>
            <person name="Brescovit A.D."/>
            <person name="Santos A.J."/>
        </authorList>
    </citation>
    <scope>NUCLEOTIDE SEQUENCE</scope>
    <source>
        <tissue evidence="1">Shoot tissue taken approximately 20 cm above the soil surface</tissue>
    </source>
</reference>
<proteinExistence type="predicted"/>
<dbReference type="EMBL" id="GBRH01248640">
    <property type="protein sequence ID" value="JAD49255.1"/>
    <property type="molecule type" value="Transcribed_RNA"/>
</dbReference>
<reference evidence="1" key="2">
    <citation type="journal article" date="2015" name="Data Brief">
        <title>Shoot transcriptome of the giant reed, Arundo donax.</title>
        <authorList>
            <person name="Barrero R.A."/>
            <person name="Guerrero F.D."/>
            <person name="Moolhuijzen P."/>
            <person name="Goolsby J.A."/>
            <person name="Tidwell J."/>
            <person name="Bellgard S.E."/>
            <person name="Bellgard M.I."/>
        </authorList>
    </citation>
    <scope>NUCLEOTIDE SEQUENCE</scope>
    <source>
        <tissue evidence="1">Shoot tissue taken approximately 20 cm above the soil surface</tissue>
    </source>
</reference>
<name>A0A0A9AJY8_ARUDO</name>
<evidence type="ECO:0000313" key="1">
    <source>
        <dbReference type="EMBL" id="JAD49255.1"/>
    </source>
</evidence>
<organism evidence="1">
    <name type="scientific">Arundo donax</name>
    <name type="common">Giant reed</name>
    <name type="synonym">Donax arundinaceus</name>
    <dbReference type="NCBI Taxonomy" id="35708"/>
    <lineage>
        <taxon>Eukaryota</taxon>
        <taxon>Viridiplantae</taxon>
        <taxon>Streptophyta</taxon>
        <taxon>Embryophyta</taxon>
        <taxon>Tracheophyta</taxon>
        <taxon>Spermatophyta</taxon>
        <taxon>Magnoliopsida</taxon>
        <taxon>Liliopsida</taxon>
        <taxon>Poales</taxon>
        <taxon>Poaceae</taxon>
        <taxon>PACMAD clade</taxon>
        <taxon>Arundinoideae</taxon>
        <taxon>Arundineae</taxon>
        <taxon>Arundo</taxon>
    </lineage>
</organism>
<protein>
    <submittedName>
        <fullName evidence="1">Uncharacterized protein</fullName>
    </submittedName>
</protein>
<sequence>MPRLELKLNLCEQVHVIMKHISSCSSLQNEDVKCATCGSLCIMDSIVGKKRAR</sequence>
<dbReference type="AlphaFoldDB" id="A0A0A9AJY8"/>
<accession>A0A0A9AJY8</accession>